<keyword evidence="2" id="KW-1185">Reference proteome</keyword>
<protein>
    <recommendedName>
        <fullName evidence="3">N-terminal of MaoC-like dehydratase domain-containing protein</fullName>
    </recommendedName>
</protein>
<name>A0A2R8BZ51_9RHOB</name>
<dbReference type="RefSeq" id="WP_108895232.1">
    <property type="nucleotide sequence ID" value="NZ_ONZF01000009.1"/>
</dbReference>
<dbReference type="OrthoDB" id="7264508at2"/>
<gene>
    <name evidence="1" type="ORF">PAA8504_03275</name>
</gene>
<accession>A0A2R8BZ51</accession>
<evidence type="ECO:0000313" key="2">
    <source>
        <dbReference type="Proteomes" id="UP000244912"/>
    </source>
</evidence>
<dbReference type="SUPFAM" id="SSF54637">
    <property type="entry name" value="Thioesterase/thiol ester dehydrase-isomerase"/>
    <property type="match status" value="1"/>
</dbReference>
<evidence type="ECO:0008006" key="3">
    <source>
        <dbReference type="Google" id="ProtNLM"/>
    </source>
</evidence>
<dbReference type="AlphaFoldDB" id="A0A2R8BZ51"/>
<dbReference type="Proteomes" id="UP000244912">
    <property type="component" value="Unassembled WGS sequence"/>
</dbReference>
<reference evidence="1 2" key="1">
    <citation type="submission" date="2018-03" db="EMBL/GenBank/DDBJ databases">
        <authorList>
            <person name="Keele B.F."/>
        </authorList>
    </citation>
    <scope>NUCLEOTIDE SEQUENCE [LARGE SCALE GENOMIC DNA]</scope>
    <source>
        <strain evidence="1 2">CECT 8504</strain>
    </source>
</reference>
<dbReference type="Gene3D" id="3.10.129.10">
    <property type="entry name" value="Hotdog Thioesterase"/>
    <property type="match status" value="1"/>
</dbReference>
<evidence type="ECO:0000313" key="1">
    <source>
        <dbReference type="EMBL" id="SPJ25424.1"/>
    </source>
</evidence>
<organism evidence="1 2">
    <name type="scientific">Palleronia abyssalis</name>
    <dbReference type="NCBI Taxonomy" id="1501240"/>
    <lineage>
        <taxon>Bacteria</taxon>
        <taxon>Pseudomonadati</taxon>
        <taxon>Pseudomonadota</taxon>
        <taxon>Alphaproteobacteria</taxon>
        <taxon>Rhodobacterales</taxon>
        <taxon>Roseobacteraceae</taxon>
        <taxon>Palleronia</taxon>
    </lineage>
</organism>
<dbReference type="EMBL" id="ONZF01000009">
    <property type="protein sequence ID" value="SPJ25424.1"/>
    <property type="molecule type" value="Genomic_DNA"/>
</dbReference>
<dbReference type="InterPro" id="IPR029069">
    <property type="entry name" value="HotDog_dom_sf"/>
</dbReference>
<sequence length="149" mass="16367">MATGRYVSDLATGDRLGPIRYSVSAFTVREYCHSVELNHEAFLGIDTPVAPPTLIHLDKLKLYEAACPEGTGPDARLHIEFDATWHAPVPVGTEVEVVGETTERFEKRGRTYVVTEINMTEAGTGRALVDYRDTVILAFRSDAKGEAAE</sequence>
<proteinExistence type="predicted"/>